<protein>
    <recommendedName>
        <fullName evidence="3">Glycosyl hydrolases family 43</fullName>
    </recommendedName>
</protein>
<accession>A0A9X1PRC8</accession>
<dbReference type="Gene3D" id="2.115.10.20">
    <property type="entry name" value="Glycosyl hydrolase domain, family 43"/>
    <property type="match status" value="2"/>
</dbReference>
<name>A0A9X1PRC8_9BACT</name>
<dbReference type="AlphaFoldDB" id="A0A9X1PRC8"/>
<dbReference type="SUPFAM" id="SSF75005">
    <property type="entry name" value="Arabinanase/levansucrase/invertase"/>
    <property type="match status" value="2"/>
</dbReference>
<keyword evidence="2" id="KW-1185">Reference proteome</keyword>
<dbReference type="EMBL" id="JAJTTC010000012">
    <property type="protein sequence ID" value="MCF0065603.1"/>
    <property type="molecule type" value="Genomic_DNA"/>
</dbReference>
<dbReference type="RefSeq" id="WP_234658610.1">
    <property type="nucleotide sequence ID" value="NZ_CP094997.1"/>
</dbReference>
<gene>
    <name evidence="1" type="ORF">LXM26_29070</name>
</gene>
<comment type="caution">
    <text evidence="1">The sequence shown here is derived from an EMBL/GenBank/DDBJ whole genome shotgun (WGS) entry which is preliminary data.</text>
</comment>
<organism evidence="1 2">
    <name type="scientific">Dyadobacter chenwenxiniae</name>
    <dbReference type="NCBI Taxonomy" id="2906456"/>
    <lineage>
        <taxon>Bacteria</taxon>
        <taxon>Pseudomonadati</taxon>
        <taxon>Bacteroidota</taxon>
        <taxon>Cytophagia</taxon>
        <taxon>Cytophagales</taxon>
        <taxon>Spirosomataceae</taxon>
        <taxon>Dyadobacter</taxon>
    </lineage>
</organism>
<proteinExistence type="predicted"/>
<sequence length="353" mass="39679">MNVFTSFCCLFVGLTSTIDAYSQHENYMDGRPPATQRIECQDQGIVMRYGDGKDSCDVYGAREAVLNKVGNTYYLFYDGAGKDGWKACLATSTDLQNWQKKGAMLDLGDSTKMDAKSASSPWVIQDKDTWHMFYLGTPNATAAPDRVPSFPYLTLKAKALSLEGPWIKQYDVEPFTTKPNTFYALTASPGFIVKHGNEFLQFFSGSAPKDKLVKRTVGIARTKDLNGGWDIIETPVVPLDEQIENSSLYYDKSQRTWYLFTNHIGITEKGTEFTDAIWVYWTKDLLHWQKENKAIVLDKQNCKWSKGAIGMPTVIQTGNKLALLYDAAPGESISHMKRNIGLAWIPLPIKIQN</sequence>
<dbReference type="Proteomes" id="UP001139000">
    <property type="component" value="Unassembled WGS sequence"/>
</dbReference>
<evidence type="ECO:0008006" key="3">
    <source>
        <dbReference type="Google" id="ProtNLM"/>
    </source>
</evidence>
<dbReference type="InterPro" id="IPR023296">
    <property type="entry name" value="Glyco_hydro_beta-prop_sf"/>
</dbReference>
<evidence type="ECO:0000313" key="1">
    <source>
        <dbReference type="EMBL" id="MCF0065603.1"/>
    </source>
</evidence>
<evidence type="ECO:0000313" key="2">
    <source>
        <dbReference type="Proteomes" id="UP001139000"/>
    </source>
</evidence>
<reference evidence="1" key="1">
    <citation type="submission" date="2021-12" db="EMBL/GenBank/DDBJ databases">
        <title>Novel species in genus Dyadobacter.</title>
        <authorList>
            <person name="Ma C."/>
        </authorList>
    </citation>
    <scope>NUCLEOTIDE SEQUENCE</scope>
    <source>
        <strain evidence="1">LJ419</strain>
    </source>
</reference>